<evidence type="ECO:0000313" key="2">
    <source>
        <dbReference type="Proteomes" id="UP001054837"/>
    </source>
</evidence>
<dbReference type="AlphaFoldDB" id="A0AAV4WHQ5"/>
<comment type="caution">
    <text evidence="1">The sequence shown here is derived from an EMBL/GenBank/DDBJ whole genome shotgun (WGS) entry which is preliminary data.</text>
</comment>
<dbReference type="Proteomes" id="UP001054837">
    <property type="component" value="Unassembled WGS sequence"/>
</dbReference>
<evidence type="ECO:0000313" key="1">
    <source>
        <dbReference type="EMBL" id="GIY81374.1"/>
    </source>
</evidence>
<accession>A0AAV4WHQ5</accession>
<gene>
    <name evidence="1" type="ORF">CDAR_405541</name>
</gene>
<organism evidence="1 2">
    <name type="scientific">Caerostris darwini</name>
    <dbReference type="NCBI Taxonomy" id="1538125"/>
    <lineage>
        <taxon>Eukaryota</taxon>
        <taxon>Metazoa</taxon>
        <taxon>Ecdysozoa</taxon>
        <taxon>Arthropoda</taxon>
        <taxon>Chelicerata</taxon>
        <taxon>Arachnida</taxon>
        <taxon>Araneae</taxon>
        <taxon>Araneomorphae</taxon>
        <taxon>Entelegynae</taxon>
        <taxon>Araneoidea</taxon>
        <taxon>Araneidae</taxon>
        <taxon>Caerostris</taxon>
    </lineage>
</organism>
<dbReference type="EMBL" id="BPLQ01014608">
    <property type="protein sequence ID" value="GIY81374.1"/>
    <property type="molecule type" value="Genomic_DNA"/>
</dbReference>
<keyword evidence="2" id="KW-1185">Reference proteome</keyword>
<name>A0AAV4WHQ5_9ARAC</name>
<proteinExistence type="predicted"/>
<reference evidence="1 2" key="1">
    <citation type="submission" date="2021-06" db="EMBL/GenBank/DDBJ databases">
        <title>Caerostris darwini draft genome.</title>
        <authorList>
            <person name="Kono N."/>
            <person name="Arakawa K."/>
        </authorList>
    </citation>
    <scope>NUCLEOTIDE SEQUENCE [LARGE SCALE GENOMIC DNA]</scope>
</reference>
<protein>
    <submittedName>
        <fullName evidence="1">Uncharacterized protein</fullName>
    </submittedName>
</protein>
<sequence length="201" mass="23230">MRGSERQNRCHGTGFSRAFQQILLFNCDVRGRRFILKQIRTCLRLFMLSVVVNKDPSKRSEQFAGFRIKVIRLATENGNHDAAGMFDVSESFIHGTVDDYLFMNQSNSYGEDETEFDDVLEDIKEDEYDELSMFSNEESYPISFDRLKCSFRDTGEVTSEAESGKLTALSSTSKFPRPRLLDRFSFSKWKTFLQSFIVLLA</sequence>